<dbReference type="GO" id="GO:0046718">
    <property type="term" value="P:symbiont entry into host cell"/>
    <property type="evidence" value="ECO:0007669"/>
    <property type="project" value="UniProtKB-KW"/>
</dbReference>
<comment type="subunit">
    <text evidence="17">Interacts with glycoprotein H (gH); this interaction is necessary for the correct processing and cell surface expression of gH.</text>
</comment>
<dbReference type="GO" id="GO:0098670">
    <property type="term" value="P:entry receptor-mediated virion attachment to host cell"/>
    <property type="evidence" value="ECO:0007669"/>
    <property type="project" value="UniProtKB-KW"/>
</dbReference>
<name>G8XT12_9BETA</name>
<dbReference type="GO" id="GO:0019064">
    <property type="term" value="P:fusion of virus membrane with host plasma membrane"/>
    <property type="evidence" value="ECO:0007669"/>
    <property type="project" value="UniProtKB-UniRule"/>
</dbReference>
<evidence type="ECO:0000256" key="14">
    <source>
        <dbReference type="ARBA" id="ARBA00023157"/>
    </source>
</evidence>
<dbReference type="GO" id="GO:0019031">
    <property type="term" value="C:viral envelope"/>
    <property type="evidence" value="ECO:0007669"/>
    <property type="project" value="UniProtKB-UniRule"/>
</dbReference>
<protein>
    <recommendedName>
        <fullName evidence="17">Envelope glycoprotein L</fullName>
        <shortName evidence="17">gL</shortName>
    </recommendedName>
</protein>
<keyword evidence="15 17" id="KW-0325">Glycoprotein</keyword>
<reference evidence="18" key="1">
    <citation type="submission" date="2011-12" db="EMBL/GenBank/DDBJ databases">
        <title>Comparative genomics of primate cytomegaloviruses.</title>
        <authorList>
            <person name="Davison A.J."/>
            <person name="Holton M."/>
            <person name="Dolan A."/>
            <person name="Dargan D.J."/>
            <person name="Gatherer D."/>
            <person name="Hayward G.S."/>
        </authorList>
    </citation>
    <scope>NUCLEOTIDE SEQUENCE [LARGE SCALE GENOMIC DNA]</scope>
    <source>
        <strain evidence="18">SqSHV</strain>
    </source>
</reference>
<keyword evidence="19" id="KW-1185">Reference proteome</keyword>
<keyword evidence="10 17" id="KW-0946">Virion</keyword>
<evidence type="ECO:0000256" key="11">
    <source>
        <dbReference type="ARBA" id="ARBA00022870"/>
    </source>
</evidence>
<dbReference type="PROSITE" id="PS52025">
    <property type="entry name" value="GL_BHV"/>
    <property type="match status" value="1"/>
</dbReference>
<evidence type="ECO:0000256" key="4">
    <source>
        <dbReference type="ARBA" id="ARBA00022581"/>
    </source>
</evidence>
<evidence type="ECO:0000256" key="16">
    <source>
        <dbReference type="ARBA" id="ARBA00023296"/>
    </source>
</evidence>
<proteinExistence type="inferred from homology"/>
<keyword evidence="3 17" id="KW-1169">Fusion of virus membrane with host cell membrane</keyword>
<evidence type="ECO:0000256" key="15">
    <source>
        <dbReference type="ARBA" id="ARBA00023180"/>
    </source>
</evidence>
<keyword evidence="4" id="KW-0945">Host-virus interaction</keyword>
<dbReference type="EMBL" id="FJ483967">
    <property type="protein sequence ID" value="AEV80958.1"/>
    <property type="molecule type" value="Genomic_DNA"/>
</dbReference>
<evidence type="ECO:0000256" key="6">
    <source>
        <dbReference type="ARBA" id="ARBA00022595"/>
    </source>
</evidence>
<accession>G8XT12</accession>
<evidence type="ECO:0000313" key="18">
    <source>
        <dbReference type="EMBL" id="AEV80958.1"/>
    </source>
</evidence>
<evidence type="ECO:0000256" key="17">
    <source>
        <dbReference type="HAMAP-Rule" id="MF_04036"/>
    </source>
</evidence>
<evidence type="ECO:0000256" key="1">
    <source>
        <dbReference type="ARBA" id="ARBA00022506"/>
    </source>
</evidence>
<evidence type="ECO:0000256" key="7">
    <source>
        <dbReference type="ARBA" id="ARBA00022729"/>
    </source>
</evidence>
<keyword evidence="9 17" id="KW-1040">Host Golgi apparatus</keyword>
<sequence length="259" mass="28817">MLFLFSVLLTLASADNETCVTLVRQCVAGDSVLNGTQNGTSEPLVKPPSDDAMLSQLIRYNHSGITTITSKIPIDDTFIDHLALLHNNTKQLRILLAILRSDTAPAWMKAMSGYGVCGQEAAIYTCYADVCRAYDLTKLTYVNTIFTENVLGFELLPHFKFAVLLGARNEDSKMGRPIRIPIPKTGIGLFYAIWNVIKGFFTQNELQSPLIARLEKYYQDLDAEYKLLPKKNVLFFRSHGTQAVDAQTYTGQPAVIVKS</sequence>
<organism evidence="18 19">
    <name type="scientific">Saimiriine betaherpesvirus 4</name>
    <dbReference type="NCBI Taxonomy" id="1535247"/>
    <lineage>
        <taxon>Viruses</taxon>
        <taxon>Duplodnaviria</taxon>
        <taxon>Heunggongvirae</taxon>
        <taxon>Peploviricota</taxon>
        <taxon>Herviviricetes</taxon>
        <taxon>Herpesvirales</taxon>
        <taxon>Orthoherpesviridae</taxon>
        <taxon>Betaherpesvirinae</taxon>
        <taxon>Cytomegalovirus</taxon>
        <taxon>Cytomegalovirus saimiriinebeta4</taxon>
    </lineage>
</organism>
<keyword evidence="11 17" id="KW-1043">Host membrane</keyword>
<dbReference type="Pfam" id="PF01801">
    <property type="entry name" value="Cytomega_gL"/>
    <property type="match status" value="1"/>
</dbReference>
<evidence type="ECO:0000256" key="12">
    <source>
        <dbReference type="ARBA" id="ARBA00022879"/>
    </source>
</evidence>
<keyword evidence="8" id="KW-1161">Viral attachment to host cell</keyword>
<keyword evidence="13 17" id="KW-0472">Membrane</keyword>
<dbReference type="HAMAP" id="MF_04036">
    <property type="entry name" value="HSV_GL_betahv"/>
    <property type="match status" value="1"/>
</dbReference>
<dbReference type="GeneID" id="11464328"/>
<evidence type="ECO:0000256" key="13">
    <source>
        <dbReference type="ARBA" id="ARBA00023136"/>
    </source>
</evidence>
<keyword evidence="6 17" id="KW-1162">Viral penetration into host cytoplasm</keyword>
<comment type="function">
    <text evidence="17">The heterodimer glycoprotein H-glycoprotein L is required for the fusion of viral and plasma membranes leading to virus entry into the host cell. Acts as a functional inhibitor of gH and maintains gH in an inhibited form. Upon binding to host integrins, gL dissociates from gH leading to activation of the viral fusion glycoproteins gB and gH.</text>
</comment>
<dbReference type="RefSeq" id="YP_004940270.1">
    <property type="nucleotide sequence ID" value="NC_016448.1"/>
</dbReference>
<dbReference type="GO" id="GO:0020002">
    <property type="term" value="C:host cell plasma membrane"/>
    <property type="evidence" value="ECO:0007669"/>
    <property type="project" value="UniProtKB-SubCell"/>
</dbReference>
<dbReference type="Proteomes" id="UP000097892">
    <property type="component" value="Segment"/>
</dbReference>
<dbReference type="GO" id="GO:0044177">
    <property type="term" value="C:host cell Golgi apparatus"/>
    <property type="evidence" value="ECO:0007669"/>
    <property type="project" value="UniProtKB-SubCell"/>
</dbReference>
<dbReference type="KEGG" id="vg:11464328"/>
<keyword evidence="12 17" id="KW-0261">Viral envelope protein</keyword>
<evidence type="ECO:0000256" key="3">
    <source>
        <dbReference type="ARBA" id="ARBA00022521"/>
    </source>
</evidence>
<dbReference type="GO" id="GO:0055036">
    <property type="term" value="C:virion membrane"/>
    <property type="evidence" value="ECO:0007669"/>
    <property type="project" value="UniProtKB-SubCell"/>
</dbReference>
<evidence type="ECO:0000256" key="10">
    <source>
        <dbReference type="ARBA" id="ARBA00022844"/>
    </source>
</evidence>
<evidence type="ECO:0000256" key="2">
    <source>
        <dbReference type="ARBA" id="ARBA00022511"/>
    </source>
</evidence>
<evidence type="ECO:0000313" key="19">
    <source>
        <dbReference type="Proteomes" id="UP000097892"/>
    </source>
</evidence>
<evidence type="ECO:0000256" key="5">
    <source>
        <dbReference type="ARBA" id="ARBA00022587"/>
    </source>
</evidence>
<gene>
    <name evidence="18" type="primary">UL115</name>
    <name evidence="17" type="synonym">gL</name>
</gene>
<comment type="subcellular location">
    <subcellularLocation>
        <location evidence="17">Virion membrane</location>
        <topology evidence="17">Peripheral membrane protein</topology>
        <orientation evidence="17">Extracellular side</orientation>
    </subcellularLocation>
    <subcellularLocation>
        <location evidence="17">Host cell membrane</location>
        <topology evidence="17">Peripheral membrane protein</topology>
        <orientation evidence="17">Extracellular side</orientation>
    </subcellularLocation>
    <subcellularLocation>
        <location evidence="17">Host Golgi apparatus</location>
        <location evidence="17">Host trans-Golgi network</location>
    </subcellularLocation>
    <text evidence="17">gL associates with the extravirion surface through its binding to gH. During virion morphogenesis, this protein probably accumulates in the host trans-Golgi where secondary envelopment occurs.</text>
</comment>
<keyword evidence="1 17" id="KW-1168">Fusion of virus membrane with host membrane</keyword>
<evidence type="ECO:0000256" key="8">
    <source>
        <dbReference type="ARBA" id="ARBA00022804"/>
    </source>
</evidence>
<keyword evidence="5" id="KW-1234">Viral attachment to host entry receptor</keyword>
<keyword evidence="14" id="KW-1015">Disulfide bond</keyword>
<dbReference type="InterPro" id="IPR002689">
    <property type="entry name" value="Cytomegalo_gL"/>
</dbReference>
<evidence type="ECO:0000256" key="9">
    <source>
        <dbReference type="ARBA" id="ARBA00022812"/>
    </source>
</evidence>
<dbReference type="OrthoDB" id="16766at10239"/>
<keyword evidence="7" id="KW-0732">Signal</keyword>
<keyword evidence="16 17" id="KW-1160">Virus entry into host cell</keyword>
<keyword evidence="2 17" id="KW-1032">Host cell membrane</keyword>